<dbReference type="OrthoDB" id="7586034at2"/>
<keyword evidence="3" id="KW-1185">Reference proteome</keyword>
<gene>
    <name evidence="2" type="ORF">NT2_12_00480</name>
</gene>
<name>U2ZZG8_9SPHN</name>
<dbReference type="eggNOG" id="ENOG5032039">
    <property type="taxonomic scope" value="Bacteria"/>
</dbReference>
<feature type="region of interest" description="Disordered" evidence="1">
    <location>
        <begin position="21"/>
        <end position="42"/>
    </location>
</feature>
<dbReference type="RefSeq" id="WP_021691602.1">
    <property type="nucleotide sequence ID" value="NZ_BASZ01000012.1"/>
</dbReference>
<protein>
    <submittedName>
        <fullName evidence="2">Uncharacterized protein</fullName>
    </submittedName>
</protein>
<organism evidence="2 3">
    <name type="scientific">Caenibius tardaugens NBRC 16725</name>
    <dbReference type="NCBI Taxonomy" id="1219035"/>
    <lineage>
        <taxon>Bacteria</taxon>
        <taxon>Pseudomonadati</taxon>
        <taxon>Pseudomonadota</taxon>
        <taxon>Alphaproteobacteria</taxon>
        <taxon>Sphingomonadales</taxon>
        <taxon>Erythrobacteraceae</taxon>
        <taxon>Caenibius</taxon>
    </lineage>
</organism>
<reference evidence="2 3" key="1">
    <citation type="submission" date="2013-09" db="EMBL/GenBank/DDBJ databases">
        <title>Whole genome shotgun sequence of Novosphingobium tardaugens NBRC 16725.</title>
        <authorList>
            <person name="Isaki S."/>
            <person name="Hosoyama A."/>
            <person name="Tsuchikane K."/>
            <person name="Katsumata H."/>
            <person name="Ando Y."/>
            <person name="Yamazaki S."/>
            <person name="Fujita N."/>
        </authorList>
    </citation>
    <scope>NUCLEOTIDE SEQUENCE [LARGE SCALE GENOMIC DNA]</scope>
    <source>
        <strain evidence="2 3">NBRC 16725</strain>
    </source>
</reference>
<comment type="caution">
    <text evidence="2">The sequence shown here is derived from an EMBL/GenBank/DDBJ whole genome shotgun (WGS) entry which is preliminary data.</text>
</comment>
<evidence type="ECO:0000313" key="2">
    <source>
        <dbReference type="EMBL" id="GAD50784.1"/>
    </source>
</evidence>
<accession>U2ZZG8</accession>
<evidence type="ECO:0000313" key="3">
    <source>
        <dbReference type="Proteomes" id="UP000016568"/>
    </source>
</evidence>
<dbReference type="AlphaFoldDB" id="U2ZZG8"/>
<dbReference type="Proteomes" id="UP000016568">
    <property type="component" value="Unassembled WGS sequence"/>
</dbReference>
<evidence type="ECO:0000256" key="1">
    <source>
        <dbReference type="SAM" id="MobiDB-lite"/>
    </source>
</evidence>
<dbReference type="KEGG" id="ntd:EGO55_10970"/>
<proteinExistence type="predicted"/>
<dbReference type="EMBL" id="BASZ01000012">
    <property type="protein sequence ID" value="GAD50784.1"/>
    <property type="molecule type" value="Genomic_DNA"/>
</dbReference>
<sequence length="122" mass="13264">MTRVTQTDQIMHLLRQQLQRLGKNTQGTRAAATGKSAAQRQSPLTRVTALAALDNLPDDDLGKALVRALLTEEFGEVLASEPKFARIVDQVHRMIANDAQTGPLLAQSLAAVRQSEGQSTFK</sequence>